<evidence type="ECO:0000256" key="3">
    <source>
        <dbReference type="ARBA" id="ARBA00023002"/>
    </source>
</evidence>
<dbReference type="PRINTS" id="PR00080">
    <property type="entry name" value="SDRFAMILY"/>
</dbReference>
<organism evidence="4 5">
    <name type="scientific">Sporobacter termitidis DSM 10068</name>
    <dbReference type="NCBI Taxonomy" id="1123282"/>
    <lineage>
        <taxon>Bacteria</taxon>
        <taxon>Bacillati</taxon>
        <taxon>Bacillota</taxon>
        <taxon>Clostridia</taxon>
        <taxon>Eubacteriales</taxon>
        <taxon>Oscillospiraceae</taxon>
        <taxon>Sporobacter</taxon>
    </lineage>
</organism>
<dbReference type="OrthoDB" id="1999550at2"/>
<dbReference type="STRING" id="1123282.SAMN02745823_00008"/>
<evidence type="ECO:0000256" key="1">
    <source>
        <dbReference type="ARBA" id="ARBA00006484"/>
    </source>
</evidence>
<evidence type="ECO:0000313" key="4">
    <source>
        <dbReference type="EMBL" id="SHH47635.1"/>
    </source>
</evidence>
<dbReference type="InterPro" id="IPR052178">
    <property type="entry name" value="Sec_Metab_Biosynth_SDR"/>
</dbReference>
<gene>
    <name evidence="4" type="ORF">SAMN02745823_00008</name>
</gene>
<dbReference type="Gene3D" id="3.40.50.720">
    <property type="entry name" value="NAD(P)-binding Rossmann-like Domain"/>
    <property type="match status" value="1"/>
</dbReference>
<keyword evidence="3" id="KW-0560">Oxidoreductase</keyword>
<dbReference type="FunFam" id="3.40.50.720:FF:000084">
    <property type="entry name" value="Short-chain dehydrogenase reductase"/>
    <property type="match status" value="1"/>
</dbReference>
<comment type="similarity">
    <text evidence="1">Belongs to the short-chain dehydrogenases/reductases (SDR) family.</text>
</comment>
<dbReference type="EMBL" id="FQXV01000001">
    <property type="protein sequence ID" value="SHH47635.1"/>
    <property type="molecule type" value="Genomic_DNA"/>
</dbReference>
<dbReference type="InterPro" id="IPR002347">
    <property type="entry name" value="SDR_fam"/>
</dbReference>
<dbReference type="GO" id="GO:0008206">
    <property type="term" value="P:bile acid metabolic process"/>
    <property type="evidence" value="ECO:0007669"/>
    <property type="project" value="UniProtKB-ARBA"/>
</dbReference>
<dbReference type="GO" id="GO:0016491">
    <property type="term" value="F:oxidoreductase activity"/>
    <property type="evidence" value="ECO:0007669"/>
    <property type="project" value="UniProtKB-KW"/>
</dbReference>
<keyword evidence="2" id="KW-0521">NADP</keyword>
<evidence type="ECO:0000313" key="5">
    <source>
        <dbReference type="Proteomes" id="UP000183995"/>
    </source>
</evidence>
<reference evidence="4 5" key="1">
    <citation type="submission" date="2016-11" db="EMBL/GenBank/DDBJ databases">
        <authorList>
            <person name="Jaros S."/>
            <person name="Januszkiewicz K."/>
            <person name="Wedrychowicz H."/>
        </authorList>
    </citation>
    <scope>NUCLEOTIDE SEQUENCE [LARGE SCALE GENOMIC DNA]</scope>
    <source>
        <strain evidence="4 5">DSM 10068</strain>
    </source>
</reference>
<dbReference type="Pfam" id="PF13561">
    <property type="entry name" value="adh_short_C2"/>
    <property type="match status" value="1"/>
</dbReference>
<dbReference type="SUPFAM" id="SSF51735">
    <property type="entry name" value="NAD(P)-binding Rossmann-fold domains"/>
    <property type="match status" value="1"/>
</dbReference>
<dbReference type="InterPro" id="IPR036291">
    <property type="entry name" value="NAD(P)-bd_dom_sf"/>
</dbReference>
<dbReference type="PANTHER" id="PTHR43618:SF8">
    <property type="entry name" value="7ALPHA-HYDROXYSTEROID DEHYDROGENASE"/>
    <property type="match status" value="1"/>
</dbReference>
<dbReference type="AlphaFoldDB" id="A0A1M5TA26"/>
<protein>
    <submittedName>
        <fullName evidence="4">Enoyl-(Acyl carrier protein) reductase</fullName>
    </submittedName>
</protein>
<proteinExistence type="inferred from homology"/>
<dbReference type="RefSeq" id="WP_073075615.1">
    <property type="nucleotide sequence ID" value="NZ_FQXV01000001.1"/>
</dbReference>
<name>A0A1M5TA26_9FIRM</name>
<dbReference type="PRINTS" id="PR00081">
    <property type="entry name" value="GDHRDH"/>
</dbReference>
<evidence type="ECO:0000256" key="2">
    <source>
        <dbReference type="ARBA" id="ARBA00022857"/>
    </source>
</evidence>
<dbReference type="PANTHER" id="PTHR43618">
    <property type="entry name" value="7-ALPHA-HYDROXYSTEROID DEHYDROGENASE"/>
    <property type="match status" value="1"/>
</dbReference>
<keyword evidence="5" id="KW-1185">Reference proteome</keyword>
<dbReference type="Proteomes" id="UP000183995">
    <property type="component" value="Unassembled WGS sequence"/>
</dbReference>
<accession>A0A1M5TA26</accession>
<sequence>MIKSMENAFSLKGKNAIVTGGAKGIGLGIATALAQQGANVAIFARDEKTANDVIKDFSAKYEGRFSFYKADISDMKSCRDAVSRYIADNKTIDVLVNNAGIGTAGKFLDMDEELTPWFECFNVDLHGAARMIYNVARHMRDSGKGGHIINITSNAGEIINKPFLTAYASSKAAFNHFTKCLAAEFAPYGIRVNAIAPGFTFSSFSKNVDPEAYKALCADIPIGRFADPIELGALAVYLASDASDIVTGAVFTADGGYALQH</sequence>